<dbReference type="AlphaFoldDB" id="A0A841ECH6"/>
<dbReference type="PRINTS" id="PR01806">
    <property type="entry name" value="VIRFACTRMVIN"/>
</dbReference>
<dbReference type="GO" id="GO:0034204">
    <property type="term" value="P:lipid translocation"/>
    <property type="evidence" value="ECO:0007669"/>
    <property type="project" value="TreeGrafter"/>
</dbReference>
<dbReference type="GO" id="GO:0005886">
    <property type="term" value="C:plasma membrane"/>
    <property type="evidence" value="ECO:0007669"/>
    <property type="project" value="UniProtKB-SubCell"/>
</dbReference>
<dbReference type="EMBL" id="JACHLY010000001">
    <property type="protein sequence ID" value="MBB5998698.1"/>
    <property type="molecule type" value="Genomic_DNA"/>
</dbReference>
<feature type="transmembrane region" description="Helical" evidence="9">
    <location>
        <begin position="334"/>
        <end position="358"/>
    </location>
</feature>
<feature type="compositionally biased region" description="Acidic residues" evidence="8">
    <location>
        <begin position="37"/>
        <end position="47"/>
    </location>
</feature>
<sequence>MATETANGSDDPAESGRSRDGSAPDTAPASDAADPVPEQEQDGEQDGAAESGSGGMMRSSAVMAAGTMVSRVTGFVKALVIAAALGTQLLGDAYQTAQTIPFIVNDLLIGGLIASVLVPLLVKRRMRDADGGVKTEDRLFTGALIALFAVTAVAILAAGPIVGLYLGDSSPRQVEVSVYLARFLLAQIFFVGISGLISAMLNSRNRFGAPVWAPVLNNLVIIAVGCLFLWTAGAGRTVDTVTQGELVLLGAGTSSGMALQAVVLLAAVWRAGFRWRPRLDLRGSGLGEALRSAGWMFVYTLMTQLGLLITANVVNRAGAESVAGGYDVGAGLTAYNFAYTLFQLPYAIIAVSLITVLLPRMSAHAEQRQWSEVRAGFSRTLRTSALVLVPLGLALAIYAVPVATLVFARGNTSDGDAANIGAVLTAMALGLVPFTVFQLMLRVFYAMGDTRTPALISVANVTVHGVLAYTAFLVLPPDIVVVGVAAGFMLSFVSGLTIAGFVLSRRLGGLDGRRIGATLLRLHAAAVPSVAVGLGVLWLFTTRLGEGAVTNIGAPVVGCLAGGLLFFLSARLFVPELSDAVALVRTRLRR</sequence>
<evidence type="ECO:0000256" key="7">
    <source>
        <dbReference type="ARBA" id="ARBA00023136"/>
    </source>
</evidence>
<evidence type="ECO:0000256" key="6">
    <source>
        <dbReference type="ARBA" id="ARBA00022989"/>
    </source>
</evidence>
<evidence type="ECO:0000256" key="2">
    <source>
        <dbReference type="ARBA" id="ARBA00022475"/>
    </source>
</evidence>
<dbReference type="GO" id="GO:0009252">
    <property type="term" value="P:peptidoglycan biosynthetic process"/>
    <property type="evidence" value="ECO:0007669"/>
    <property type="project" value="UniProtKB-KW"/>
</dbReference>
<feature type="transmembrane region" description="Helical" evidence="9">
    <location>
        <begin position="385"/>
        <end position="408"/>
    </location>
</feature>
<feature type="transmembrane region" description="Helical" evidence="9">
    <location>
        <begin position="143"/>
        <end position="167"/>
    </location>
</feature>
<feature type="transmembrane region" description="Helical" evidence="9">
    <location>
        <begin position="293"/>
        <end position="314"/>
    </location>
</feature>
<feature type="transmembrane region" description="Helical" evidence="9">
    <location>
        <begin position="552"/>
        <end position="574"/>
    </location>
</feature>
<feature type="transmembrane region" description="Helical" evidence="9">
    <location>
        <begin position="515"/>
        <end position="540"/>
    </location>
</feature>
<keyword evidence="7 9" id="KW-0472">Membrane</keyword>
<dbReference type="GO" id="GO:0008360">
    <property type="term" value="P:regulation of cell shape"/>
    <property type="evidence" value="ECO:0007669"/>
    <property type="project" value="UniProtKB-KW"/>
</dbReference>
<evidence type="ECO:0000256" key="9">
    <source>
        <dbReference type="SAM" id="Phobius"/>
    </source>
</evidence>
<feature type="transmembrane region" description="Helical" evidence="9">
    <location>
        <begin position="246"/>
        <end position="272"/>
    </location>
</feature>
<feature type="transmembrane region" description="Helical" evidence="9">
    <location>
        <begin position="211"/>
        <end position="234"/>
    </location>
</feature>
<dbReference type="InterPro" id="IPR051050">
    <property type="entry name" value="Lipid_II_flippase_MurJ/MviN"/>
</dbReference>
<dbReference type="CDD" id="cd13123">
    <property type="entry name" value="MATE_MurJ_like"/>
    <property type="match status" value="1"/>
</dbReference>
<feature type="region of interest" description="Disordered" evidence="8">
    <location>
        <begin position="1"/>
        <end position="56"/>
    </location>
</feature>
<comment type="subcellular location">
    <subcellularLocation>
        <location evidence="1">Cell membrane</location>
        <topology evidence="1">Multi-pass membrane protein</topology>
    </subcellularLocation>
</comment>
<name>A0A841ECH6_9ACTN</name>
<gene>
    <name evidence="10" type="ORF">HNR25_002449</name>
</gene>
<feature type="transmembrane region" description="Helical" evidence="9">
    <location>
        <begin position="179"/>
        <end position="199"/>
    </location>
</feature>
<feature type="transmembrane region" description="Helical" evidence="9">
    <location>
        <begin position="420"/>
        <end position="441"/>
    </location>
</feature>
<dbReference type="PANTHER" id="PTHR47019:SF1">
    <property type="entry name" value="LIPID II FLIPPASE MURJ"/>
    <property type="match status" value="1"/>
</dbReference>
<evidence type="ECO:0000256" key="3">
    <source>
        <dbReference type="ARBA" id="ARBA00022692"/>
    </source>
</evidence>
<feature type="transmembrane region" description="Helical" evidence="9">
    <location>
        <begin position="102"/>
        <end position="122"/>
    </location>
</feature>
<keyword evidence="4" id="KW-0133">Cell shape</keyword>
<evidence type="ECO:0000313" key="11">
    <source>
        <dbReference type="Proteomes" id="UP000578077"/>
    </source>
</evidence>
<dbReference type="RefSeq" id="WP_312862504.1">
    <property type="nucleotide sequence ID" value="NZ_BAABKT010000041.1"/>
</dbReference>
<feature type="transmembrane region" description="Helical" evidence="9">
    <location>
        <begin position="68"/>
        <end position="90"/>
    </location>
</feature>
<feature type="transmembrane region" description="Helical" evidence="9">
    <location>
        <begin position="453"/>
        <end position="473"/>
    </location>
</feature>
<evidence type="ECO:0000313" key="10">
    <source>
        <dbReference type="EMBL" id="MBB5998698.1"/>
    </source>
</evidence>
<accession>A0A841ECH6</accession>
<comment type="caution">
    <text evidence="10">The sequence shown here is derived from an EMBL/GenBank/DDBJ whole genome shotgun (WGS) entry which is preliminary data.</text>
</comment>
<organism evidence="10 11">
    <name type="scientific">Streptomonospora salina</name>
    <dbReference type="NCBI Taxonomy" id="104205"/>
    <lineage>
        <taxon>Bacteria</taxon>
        <taxon>Bacillati</taxon>
        <taxon>Actinomycetota</taxon>
        <taxon>Actinomycetes</taxon>
        <taxon>Streptosporangiales</taxon>
        <taxon>Nocardiopsidaceae</taxon>
        <taxon>Streptomonospora</taxon>
    </lineage>
</organism>
<protein>
    <submittedName>
        <fullName evidence="10">Putative peptidoglycan lipid II flippase</fullName>
    </submittedName>
</protein>
<keyword evidence="2" id="KW-1003">Cell membrane</keyword>
<keyword evidence="5" id="KW-0573">Peptidoglycan synthesis</keyword>
<feature type="transmembrane region" description="Helical" evidence="9">
    <location>
        <begin position="479"/>
        <end position="503"/>
    </location>
</feature>
<dbReference type="PANTHER" id="PTHR47019">
    <property type="entry name" value="LIPID II FLIPPASE MURJ"/>
    <property type="match status" value="1"/>
</dbReference>
<dbReference type="Proteomes" id="UP000578077">
    <property type="component" value="Unassembled WGS sequence"/>
</dbReference>
<keyword evidence="6 9" id="KW-1133">Transmembrane helix</keyword>
<dbReference type="GO" id="GO:0015648">
    <property type="term" value="F:lipid-linked peptidoglycan transporter activity"/>
    <property type="evidence" value="ECO:0007669"/>
    <property type="project" value="TreeGrafter"/>
</dbReference>
<keyword evidence="11" id="KW-1185">Reference proteome</keyword>
<dbReference type="InterPro" id="IPR004268">
    <property type="entry name" value="MurJ"/>
</dbReference>
<evidence type="ECO:0000256" key="1">
    <source>
        <dbReference type="ARBA" id="ARBA00004651"/>
    </source>
</evidence>
<keyword evidence="3 9" id="KW-0812">Transmembrane</keyword>
<proteinExistence type="predicted"/>
<evidence type="ECO:0000256" key="4">
    <source>
        <dbReference type="ARBA" id="ARBA00022960"/>
    </source>
</evidence>
<reference evidence="10 11" key="1">
    <citation type="submission" date="2020-08" db="EMBL/GenBank/DDBJ databases">
        <title>Sequencing the genomes of 1000 actinobacteria strains.</title>
        <authorList>
            <person name="Klenk H.-P."/>
        </authorList>
    </citation>
    <scope>NUCLEOTIDE SEQUENCE [LARGE SCALE GENOMIC DNA]</scope>
    <source>
        <strain evidence="10 11">DSM 44593</strain>
    </source>
</reference>
<dbReference type="Pfam" id="PF03023">
    <property type="entry name" value="MurJ"/>
    <property type="match status" value="1"/>
</dbReference>
<evidence type="ECO:0000256" key="5">
    <source>
        <dbReference type="ARBA" id="ARBA00022984"/>
    </source>
</evidence>
<evidence type="ECO:0000256" key="8">
    <source>
        <dbReference type="SAM" id="MobiDB-lite"/>
    </source>
</evidence>
<dbReference type="NCBIfam" id="TIGR01695">
    <property type="entry name" value="murJ_mviN"/>
    <property type="match status" value="1"/>
</dbReference>
<feature type="compositionally biased region" description="Low complexity" evidence="8">
    <location>
        <begin position="23"/>
        <end position="35"/>
    </location>
</feature>